<reference evidence="3" key="1">
    <citation type="submission" date="2017-02" db="EMBL/GenBank/DDBJ databases">
        <authorList>
            <person name="Varghese N."/>
            <person name="Submissions S."/>
        </authorList>
    </citation>
    <scope>NUCLEOTIDE SEQUENCE [LARGE SCALE GENOMIC DNA]</scope>
    <source>
        <strain evidence="3">DSM 22224</strain>
    </source>
</reference>
<accession>A0A1T4TNF0</accession>
<keyword evidence="3" id="KW-1185">Reference proteome</keyword>
<keyword evidence="1" id="KW-1133">Transmembrane helix</keyword>
<name>A0A1T4TNF0_9BACT</name>
<feature type="transmembrane region" description="Helical" evidence="1">
    <location>
        <begin position="37"/>
        <end position="54"/>
    </location>
</feature>
<dbReference type="Proteomes" id="UP000190367">
    <property type="component" value="Unassembled WGS sequence"/>
</dbReference>
<keyword evidence="1" id="KW-0812">Transmembrane</keyword>
<dbReference type="RefSeq" id="WP_078672341.1">
    <property type="nucleotide sequence ID" value="NZ_FUWZ01000005.1"/>
</dbReference>
<dbReference type="OrthoDB" id="1274735at2"/>
<sequence length="60" mass="7081">MNVNYLVLIFTSLYLGGTFLYYKYAKKKGMEFRYKPFYLLAVAILFVLSIYGIITGKQFF</sequence>
<evidence type="ECO:0000256" key="1">
    <source>
        <dbReference type="SAM" id="Phobius"/>
    </source>
</evidence>
<organism evidence="2 3">
    <name type="scientific">Chitinophaga eiseniae</name>
    <dbReference type="NCBI Taxonomy" id="634771"/>
    <lineage>
        <taxon>Bacteria</taxon>
        <taxon>Pseudomonadati</taxon>
        <taxon>Bacteroidota</taxon>
        <taxon>Chitinophagia</taxon>
        <taxon>Chitinophagales</taxon>
        <taxon>Chitinophagaceae</taxon>
        <taxon>Chitinophaga</taxon>
    </lineage>
</organism>
<keyword evidence="1" id="KW-0472">Membrane</keyword>
<evidence type="ECO:0000313" key="3">
    <source>
        <dbReference type="Proteomes" id="UP000190367"/>
    </source>
</evidence>
<dbReference type="STRING" id="634771.SAMN04488128_105553"/>
<dbReference type="EMBL" id="FUWZ01000005">
    <property type="protein sequence ID" value="SKA41944.1"/>
    <property type="molecule type" value="Genomic_DNA"/>
</dbReference>
<dbReference type="AlphaFoldDB" id="A0A1T4TNF0"/>
<evidence type="ECO:0000313" key="2">
    <source>
        <dbReference type="EMBL" id="SKA41944.1"/>
    </source>
</evidence>
<protein>
    <submittedName>
        <fullName evidence="2">Uncharacterized protein</fullName>
    </submittedName>
</protein>
<feature type="transmembrane region" description="Helical" evidence="1">
    <location>
        <begin position="6"/>
        <end position="25"/>
    </location>
</feature>
<gene>
    <name evidence="2" type="ORF">SAMN04488128_105553</name>
</gene>
<proteinExistence type="predicted"/>